<evidence type="ECO:0000256" key="6">
    <source>
        <dbReference type="ARBA" id="ARBA00022605"/>
    </source>
</evidence>
<name>A0A2I7N5F1_9NEIS</name>
<dbReference type="InterPro" id="IPR006063">
    <property type="entry name" value="HisA_bact_arch"/>
</dbReference>
<protein>
    <recommendedName>
        <fullName evidence="9 11">1-(5-phosphoribosyl)-5-[(5-phosphoribosylamino)methylideneamino] imidazole-4-carboxamide isomerase</fullName>
        <ecNumber evidence="9 11">5.3.1.16</ecNumber>
    </recommendedName>
    <alternativeName>
        <fullName evidence="9">Phosphoribosylformimino-5-aminoimidazole carboxamide ribotide isomerase</fullName>
    </alternativeName>
</protein>
<keyword evidence="7 9" id="KW-0368">Histidine biosynthesis</keyword>
<keyword evidence="13" id="KW-1185">Reference proteome</keyword>
<evidence type="ECO:0000256" key="4">
    <source>
        <dbReference type="ARBA" id="ARBA00009667"/>
    </source>
</evidence>
<dbReference type="GO" id="GO:0003949">
    <property type="term" value="F:1-(5-phosphoribosyl)-5-[(5-phosphoribosylamino)methylideneamino]imidazole-4-carboxamide isomerase activity"/>
    <property type="evidence" value="ECO:0007669"/>
    <property type="project" value="UniProtKB-UniRule"/>
</dbReference>
<dbReference type="KEGG" id="nba:CUN60_05095"/>
<gene>
    <name evidence="9 12" type="primary">hisA</name>
    <name evidence="12" type="ORF">CUN60_05095</name>
</gene>
<dbReference type="InterPro" id="IPR044524">
    <property type="entry name" value="Isoase_HisA-like"/>
</dbReference>
<evidence type="ECO:0000256" key="2">
    <source>
        <dbReference type="ARBA" id="ARBA00004496"/>
    </source>
</evidence>
<evidence type="ECO:0000256" key="9">
    <source>
        <dbReference type="HAMAP-Rule" id="MF_01014"/>
    </source>
</evidence>
<reference evidence="13" key="1">
    <citation type="submission" date="2017-11" db="EMBL/GenBank/DDBJ databases">
        <authorList>
            <person name="Chan K.G."/>
            <person name="Lee L.S."/>
        </authorList>
    </citation>
    <scope>NUCLEOTIDE SEQUENCE [LARGE SCALE GENOMIC DNA]</scope>
    <source>
        <strain evidence="13">DSM 100970</strain>
    </source>
</reference>
<dbReference type="GO" id="GO:0000162">
    <property type="term" value="P:L-tryptophan biosynthetic process"/>
    <property type="evidence" value="ECO:0007669"/>
    <property type="project" value="TreeGrafter"/>
</dbReference>
<evidence type="ECO:0000256" key="8">
    <source>
        <dbReference type="ARBA" id="ARBA00023235"/>
    </source>
</evidence>
<dbReference type="Pfam" id="PF00977">
    <property type="entry name" value="His_biosynth"/>
    <property type="match status" value="1"/>
</dbReference>
<evidence type="ECO:0000256" key="3">
    <source>
        <dbReference type="ARBA" id="ARBA00005133"/>
    </source>
</evidence>
<dbReference type="InterPro" id="IPR006062">
    <property type="entry name" value="His_biosynth"/>
</dbReference>
<dbReference type="InterPro" id="IPR023016">
    <property type="entry name" value="HisA/PriA"/>
</dbReference>
<dbReference type="Proteomes" id="UP000236655">
    <property type="component" value="Chromosome"/>
</dbReference>
<keyword evidence="6 9" id="KW-0028">Amino-acid biosynthesis</keyword>
<keyword evidence="8 9" id="KW-0413">Isomerase</keyword>
<dbReference type="OrthoDB" id="9807749at2"/>
<comment type="subcellular location">
    <subcellularLocation>
        <location evidence="2 9 11">Cytoplasm</location>
    </subcellularLocation>
</comment>
<comment type="pathway">
    <text evidence="3 9 11">Amino-acid biosynthesis; L-histidine biosynthesis; L-histidine from 5-phospho-alpha-D-ribose 1-diphosphate: step 4/9.</text>
</comment>
<sequence length="242" mass="26354">MVIYPAIDLRDGKCVRLYKGDFATTKVYNDNPLAMLEEFASAGSEWVHMVDLDGAKAGQFMQLDLIRELVSKTSLKIEVGGGIRDTSDIEKLFSAGVSRAVVGSVCVTKPELVNQWINDYGADRIVLALDCALDTNGIPKVRTHGWQQESHFSVYDILDNYPSAKYVLCTDVGVDGTLAGPSIALYRQIQNHYPELSLIASGGVGKLADITDLRQLDVHGVVVGKALYENQFTLTEALAAAK</sequence>
<dbReference type="NCBIfam" id="TIGR00007">
    <property type="entry name" value="1-(5-phosphoribosyl)-5-[(5-phosphoribosylamino)methylideneamino]imidazole-4-carboxamide isomerase"/>
    <property type="match status" value="1"/>
</dbReference>
<dbReference type="GO" id="GO:0000105">
    <property type="term" value="P:L-histidine biosynthetic process"/>
    <property type="evidence" value="ECO:0007669"/>
    <property type="project" value="UniProtKB-UniRule"/>
</dbReference>
<dbReference type="EMBL" id="CP024847">
    <property type="protein sequence ID" value="AUR51694.1"/>
    <property type="molecule type" value="Genomic_DNA"/>
</dbReference>
<keyword evidence="5 9" id="KW-0963">Cytoplasm</keyword>
<dbReference type="UniPathway" id="UPA00031">
    <property type="reaction ID" value="UER00009"/>
</dbReference>
<dbReference type="RefSeq" id="WP_102950993.1">
    <property type="nucleotide sequence ID" value="NZ_CP024847.1"/>
</dbReference>
<feature type="active site" description="Proton acceptor" evidence="9">
    <location>
        <position position="8"/>
    </location>
</feature>
<dbReference type="CDD" id="cd04732">
    <property type="entry name" value="HisA"/>
    <property type="match status" value="1"/>
</dbReference>
<dbReference type="SUPFAM" id="SSF51366">
    <property type="entry name" value="Ribulose-phoshate binding barrel"/>
    <property type="match status" value="1"/>
</dbReference>
<comment type="catalytic activity">
    <reaction evidence="1 9 11">
        <text>1-(5-phospho-beta-D-ribosyl)-5-[(5-phospho-beta-D-ribosylamino)methylideneamino]imidazole-4-carboxamide = 5-[(5-phospho-1-deoxy-D-ribulos-1-ylimino)methylamino]-1-(5-phospho-beta-D-ribosyl)imidazole-4-carboxamide</text>
        <dbReference type="Rhea" id="RHEA:15469"/>
        <dbReference type="ChEBI" id="CHEBI:58435"/>
        <dbReference type="ChEBI" id="CHEBI:58525"/>
        <dbReference type="EC" id="5.3.1.16"/>
    </reaction>
</comment>
<accession>A0A2I7N5F1</accession>
<dbReference type="InterPro" id="IPR013785">
    <property type="entry name" value="Aldolase_TIM"/>
</dbReference>
<evidence type="ECO:0000256" key="7">
    <source>
        <dbReference type="ARBA" id="ARBA00023102"/>
    </source>
</evidence>
<dbReference type="PANTHER" id="PTHR43090">
    <property type="entry name" value="1-(5-PHOSPHORIBOSYL)-5-[(5-PHOSPHORIBOSYLAMINO)METHYLIDENEAMINO] IMIDAZOLE-4-CARBOXAMIDE ISOMERASE"/>
    <property type="match status" value="1"/>
</dbReference>
<organism evidence="12 13">
    <name type="scientific">Aquella oligotrophica</name>
    <dbReference type="NCBI Taxonomy" id="2067065"/>
    <lineage>
        <taxon>Bacteria</taxon>
        <taxon>Pseudomonadati</taxon>
        <taxon>Pseudomonadota</taxon>
        <taxon>Betaproteobacteria</taxon>
        <taxon>Neisseriales</taxon>
        <taxon>Neisseriaceae</taxon>
        <taxon>Aquella</taxon>
    </lineage>
</organism>
<evidence type="ECO:0000256" key="10">
    <source>
        <dbReference type="RuleBase" id="RU003657"/>
    </source>
</evidence>
<dbReference type="FunFam" id="3.20.20.70:FF:000009">
    <property type="entry name" value="1-(5-phosphoribosyl)-5-[(5-phosphoribosylamino)methylideneamino] imidazole-4-carboxamide isomerase"/>
    <property type="match status" value="1"/>
</dbReference>
<evidence type="ECO:0000256" key="1">
    <source>
        <dbReference type="ARBA" id="ARBA00000901"/>
    </source>
</evidence>
<evidence type="ECO:0000313" key="12">
    <source>
        <dbReference type="EMBL" id="AUR51694.1"/>
    </source>
</evidence>
<feature type="active site" description="Proton donor" evidence="9">
    <location>
        <position position="130"/>
    </location>
</feature>
<dbReference type="HAMAP" id="MF_01014">
    <property type="entry name" value="HisA"/>
    <property type="match status" value="1"/>
</dbReference>
<dbReference type="EC" id="5.3.1.16" evidence="9 11"/>
<dbReference type="PANTHER" id="PTHR43090:SF2">
    <property type="entry name" value="1-(5-PHOSPHORIBOSYL)-5-[(5-PHOSPHORIBOSYLAMINO)METHYLIDENEAMINO] IMIDAZOLE-4-CARBOXAMIDE ISOMERASE"/>
    <property type="match status" value="1"/>
</dbReference>
<dbReference type="InterPro" id="IPR011060">
    <property type="entry name" value="RibuloseP-bd_barrel"/>
</dbReference>
<dbReference type="Gene3D" id="3.20.20.70">
    <property type="entry name" value="Aldolase class I"/>
    <property type="match status" value="1"/>
</dbReference>
<dbReference type="GO" id="GO:0005737">
    <property type="term" value="C:cytoplasm"/>
    <property type="evidence" value="ECO:0007669"/>
    <property type="project" value="UniProtKB-SubCell"/>
</dbReference>
<comment type="similarity">
    <text evidence="4 9 10">Belongs to the HisA/HisF family.</text>
</comment>
<proteinExistence type="inferred from homology"/>
<evidence type="ECO:0000256" key="5">
    <source>
        <dbReference type="ARBA" id="ARBA00022490"/>
    </source>
</evidence>
<evidence type="ECO:0000313" key="13">
    <source>
        <dbReference type="Proteomes" id="UP000236655"/>
    </source>
</evidence>
<dbReference type="AlphaFoldDB" id="A0A2I7N5F1"/>
<evidence type="ECO:0000256" key="11">
    <source>
        <dbReference type="RuleBase" id="RU003658"/>
    </source>
</evidence>